<dbReference type="PANTHER" id="PTHR12558">
    <property type="entry name" value="CELL DIVISION CYCLE 16,23,27"/>
    <property type="match status" value="1"/>
</dbReference>
<dbReference type="AlphaFoldDB" id="A0A1B0GNE8"/>
<dbReference type="GO" id="GO:0005680">
    <property type="term" value="C:anaphase-promoting complex"/>
    <property type="evidence" value="ECO:0007669"/>
    <property type="project" value="TreeGrafter"/>
</dbReference>
<dbReference type="Pfam" id="PF14559">
    <property type="entry name" value="TPR_19"/>
    <property type="match status" value="1"/>
</dbReference>
<dbReference type="GO" id="GO:0045842">
    <property type="term" value="P:positive regulation of mitotic metaphase/anaphase transition"/>
    <property type="evidence" value="ECO:0007669"/>
    <property type="project" value="TreeGrafter"/>
</dbReference>
<feature type="repeat" description="TPR" evidence="2">
    <location>
        <begin position="101"/>
        <end position="134"/>
    </location>
</feature>
<evidence type="ECO:0000256" key="2">
    <source>
        <dbReference type="PROSITE-ProRule" id="PRU00339"/>
    </source>
</evidence>
<evidence type="ECO:0000313" key="3">
    <source>
        <dbReference type="EnsemblMetazoa" id="PPAI009458-PA"/>
    </source>
</evidence>
<keyword evidence="1 2" id="KW-0802">TPR repeat</keyword>
<dbReference type="SUPFAM" id="SSF48452">
    <property type="entry name" value="TPR-like"/>
    <property type="match status" value="1"/>
</dbReference>
<accession>A0A1B0GNE8</accession>
<keyword evidence="4" id="KW-1185">Reference proteome</keyword>
<dbReference type="VEuPathDB" id="VectorBase:PPAI004818"/>
<reference evidence="3" key="2">
    <citation type="submission" date="2022-08" db="UniProtKB">
        <authorList>
            <consortium name="EnsemblMetazoa"/>
        </authorList>
    </citation>
    <scope>IDENTIFICATION</scope>
    <source>
        <strain evidence="3">Israel</strain>
    </source>
</reference>
<organism evidence="3 4">
    <name type="scientific">Phlebotomus papatasi</name>
    <name type="common">Sandfly</name>
    <dbReference type="NCBI Taxonomy" id="29031"/>
    <lineage>
        <taxon>Eukaryota</taxon>
        <taxon>Metazoa</taxon>
        <taxon>Ecdysozoa</taxon>
        <taxon>Arthropoda</taxon>
        <taxon>Hexapoda</taxon>
        <taxon>Insecta</taxon>
        <taxon>Pterygota</taxon>
        <taxon>Neoptera</taxon>
        <taxon>Endopterygota</taxon>
        <taxon>Diptera</taxon>
        <taxon>Nematocera</taxon>
        <taxon>Psychodoidea</taxon>
        <taxon>Psychodidae</taxon>
        <taxon>Phlebotomus</taxon>
        <taxon>Phlebotomus</taxon>
    </lineage>
</organism>
<dbReference type="VEuPathDB" id="VectorBase:PPAI009458"/>
<dbReference type="Gene3D" id="1.25.40.10">
    <property type="entry name" value="Tetratricopeptide repeat domain"/>
    <property type="match status" value="1"/>
</dbReference>
<dbReference type="GO" id="GO:0016567">
    <property type="term" value="P:protein ubiquitination"/>
    <property type="evidence" value="ECO:0007669"/>
    <property type="project" value="TreeGrafter"/>
</dbReference>
<evidence type="ECO:0000256" key="1">
    <source>
        <dbReference type="ARBA" id="ARBA00022803"/>
    </source>
</evidence>
<sequence length="199" mass="22165">MYKGLVDTYMRMLRFREAQTMASNAVRFLGQSPRTFVLLARTYVRDVMVKFQAKSMLEKALELDENYLPAVFMMAELMLEEGDSAGAIKLLKKQTGVQPNSKVHCMLGDILSGEKDYSGALENYTVALSLDPSNRKAIASLLAMGHPTVNTKIENSYVTPSTAEEGTSYPYELEEIPAPDIESESEAMWSDVEVEINST</sequence>
<dbReference type="EMBL" id="AJVK01036981">
    <property type="status" value="NOT_ANNOTATED_CDS"/>
    <property type="molecule type" value="Genomic_DNA"/>
</dbReference>
<reference evidence="4" key="1">
    <citation type="submission" date="2012-04" db="EMBL/GenBank/DDBJ databases">
        <title>Phlebotomus papatasi, whole genome shotgun sequencing project.</title>
        <authorList>
            <person name="Fulton L."/>
            <person name="Warren W."/>
            <person name="Minx P."/>
            <person name="Wilson R."/>
            <person name="Clifton S."/>
            <person name="Abrudan J."/>
            <person name="Ramalho-Ortigao M."/>
            <person name="Lawyer P."/>
            <person name="Kamhawi S."/>
            <person name="Rowton E."/>
            <person name="Lehane M."/>
            <person name="Bates P."/>
            <person name="Valenzeula J."/>
            <person name="Dillon R."/>
            <person name="Lobo N."/>
            <person name="Collins F."/>
            <person name="McDowell M.A."/>
        </authorList>
    </citation>
    <scope>NUCLEOTIDE SEQUENCE [LARGE SCALE GENOMIC DNA]</scope>
    <source>
        <strain evidence="4">Israel</strain>
    </source>
</reference>
<dbReference type="GO" id="GO:0051301">
    <property type="term" value="P:cell division"/>
    <property type="evidence" value="ECO:0007669"/>
    <property type="project" value="TreeGrafter"/>
</dbReference>
<dbReference type="Proteomes" id="UP000092462">
    <property type="component" value="Unassembled WGS sequence"/>
</dbReference>
<dbReference type="EMBL" id="AJVK01029392">
    <property type="status" value="NOT_ANNOTATED_CDS"/>
    <property type="molecule type" value="Genomic_DNA"/>
</dbReference>
<dbReference type="PROSITE" id="PS50005">
    <property type="entry name" value="TPR"/>
    <property type="match status" value="1"/>
</dbReference>
<evidence type="ECO:0000313" key="4">
    <source>
        <dbReference type="Proteomes" id="UP000092462"/>
    </source>
</evidence>
<dbReference type="InterPro" id="IPR019734">
    <property type="entry name" value="TPR_rpt"/>
</dbReference>
<dbReference type="EnsemblMetazoa" id="PPAI004818-RA">
    <property type="protein sequence ID" value="PPAI004818-PA"/>
    <property type="gene ID" value="PPAI004818"/>
</dbReference>
<proteinExistence type="predicted"/>
<dbReference type="EnsemblMetazoa" id="PPAI009458-RA">
    <property type="protein sequence ID" value="PPAI009458-PA"/>
    <property type="gene ID" value="PPAI009458"/>
</dbReference>
<name>A0A1B0GNE8_PHLPP</name>
<protein>
    <submittedName>
        <fullName evidence="3">Uncharacterized protein</fullName>
    </submittedName>
</protein>
<dbReference type="VEuPathDB" id="VectorBase:PPAPM1_003774"/>
<dbReference type="InterPro" id="IPR011990">
    <property type="entry name" value="TPR-like_helical_dom_sf"/>
</dbReference>
<dbReference type="PANTHER" id="PTHR12558:SF36">
    <property type="entry name" value="ANAPHASE-PROMOTING COMPLEX SUBUNIT 7"/>
    <property type="match status" value="1"/>
</dbReference>